<dbReference type="InterPro" id="IPR000477">
    <property type="entry name" value="RT_dom"/>
</dbReference>
<dbReference type="PANTHER" id="PTHR36688:SF1">
    <property type="entry name" value="ENDONUCLEASE_EXONUCLEASE_PHOSPHATASE DOMAIN-CONTAINING PROTEIN"/>
    <property type="match status" value="1"/>
</dbReference>
<proteinExistence type="predicted"/>
<dbReference type="AlphaFoldDB" id="A0A8S4QXI1"/>
<accession>A0A8S4QXI1</accession>
<feature type="domain" description="Reverse transcriptase" evidence="1">
    <location>
        <begin position="241"/>
        <end position="451"/>
    </location>
</feature>
<protein>
    <submittedName>
        <fullName evidence="2">Jg16556 protein</fullName>
    </submittedName>
</protein>
<dbReference type="InterPro" id="IPR052560">
    <property type="entry name" value="RdDP_mobile_element"/>
</dbReference>
<dbReference type="InterPro" id="IPR043502">
    <property type="entry name" value="DNA/RNA_pol_sf"/>
</dbReference>
<dbReference type="Pfam" id="PF00078">
    <property type="entry name" value="RVT_1"/>
    <property type="match status" value="1"/>
</dbReference>
<evidence type="ECO:0000259" key="1">
    <source>
        <dbReference type="PROSITE" id="PS50878"/>
    </source>
</evidence>
<organism evidence="2 3">
    <name type="scientific">Pararge aegeria aegeria</name>
    <dbReference type="NCBI Taxonomy" id="348720"/>
    <lineage>
        <taxon>Eukaryota</taxon>
        <taxon>Metazoa</taxon>
        <taxon>Ecdysozoa</taxon>
        <taxon>Arthropoda</taxon>
        <taxon>Hexapoda</taxon>
        <taxon>Insecta</taxon>
        <taxon>Pterygota</taxon>
        <taxon>Neoptera</taxon>
        <taxon>Endopterygota</taxon>
        <taxon>Lepidoptera</taxon>
        <taxon>Glossata</taxon>
        <taxon>Ditrysia</taxon>
        <taxon>Papilionoidea</taxon>
        <taxon>Nymphalidae</taxon>
        <taxon>Satyrinae</taxon>
        <taxon>Satyrini</taxon>
        <taxon>Parargina</taxon>
        <taxon>Pararge</taxon>
    </lineage>
</organism>
<sequence>MALAGFSLQSSRANWSSFAASVDIKIDSLPESVDEENIVFYYENFIKILKDTADVHIPLKRAKRDFILSPPWWDEECTNIIHKRKDAEMSYKISMTHENFLEYQRADAKVKRVTSKKKKTGWTTFCESLDPRSPSTLVWDRMKRFRQSVSSNDPTSNNPAVWLEAFADKLAPPFVPCENIHSYPSSLSSSDPMDAPFSFSELQCALSDLKDSSPGEDGIPYSFIVKLNDKAKICFLNMLNWFLNTGIIPGPWKTQIIIPIRKPGKDPLDPNSYRPIALSSSLTKIMEHLIKNRLEWILESKGLLAKSQFGFRKGLGTTDSLGILSTDIQLALSKREYLVGVFLDISAAYDNVLLPILRQKLQQLSIPPRLTQIIFNLLSSRTILVRTHSLNLSPRVVWKGLPQGSVLSHFSTISIPSISNCQWRVFAKSCNMLMTLLFTPTAHPWMKFLLA</sequence>
<comment type="caution">
    <text evidence="2">The sequence shown here is derived from an EMBL/GenBank/DDBJ whole genome shotgun (WGS) entry which is preliminary data.</text>
</comment>
<reference evidence="2" key="1">
    <citation type="submission" date="2022-03" db="EMBL/GenBank/DDBJ databases">
        <authorList>
            <person name="Lindestad O."/>
        </authorList>
    </citation>
    <scope>NUCLEOTIDE SEQUENCE</scope>
</reference>
<name>A0A8S4QXI1_9NEOP</name>
<evidence type="ECO:0000313" key="2">
    <source>
        <dbReference type="EMBL" id="CAH2226773.1"/>
    </source>
</evidence>
<dbReference type="PROSITE" id="PS50878">
    <property type="entry name" value="RT_POL"/>
    <property type="match status" value="1"/>
</dbReference>
<dbReference type="CDD" id="cd01650">
    <property type="entry name" value="RT_nLTR_like"/>
    <property type="match status" value="1"/>
</dbReference>
<dbReference type="OrthoDB" id="8058536at2759"/>
<dbReference type="SUPFAM" id="SSF56672">
    <property type="entry name" value="DNA/RNA polymerases"/>
    <property type="match status" value="1"/>
</dbReference>
<keyword evidence="3" id="KW-1185">Reference proteome</keyword>
<evidence type="ECO:0000313" key="3">
    <source>
        <dbReference type="Proteomes" id="UP000838756"/>
    </source>
</evidence>
<dbReference type="Proteomes" id="UP000838756">
    <property type="component" value="Unassembled WGS sequence"/>
</dbReference>
<gene>
    <name evidence="2" type="primary">jg16556</name>
    <name evidence="2" type="ORF">PAEG_LOCUS7465</name>
</gene>
<dbReference type="PANTHER" id="PTHR36688">
    <property type="entry name" value="ENDO/EXONUCLEASE/PHOSPHATASE DOMAIN-CONTAINING PROTEIN"/>
    <property type="match status" value="1"/>
</dbReference>
<dbReference type="GO" id="GO:0071897">
    <property type="term" value="P:DNA biosynthetic process"/>
    <property type="evidence" value="ECO:0007669"/>
    <property type="project" value="UniProtKB-ARBA"/>
</dbReference>
<dbReference type="EMBL" id="CAKXAJ010021985">
    <property type="protein sequence ID" value="CAH2226773.1"/>
    <property type="molecule type" value="Genomic_DNA"/>
</dbReference>